<dbReference type="EMBL" id="BGZK01004264">
    <property type="protein sequence ID" value="GBP07973.1"/>
    <property type="molecule type" value="Genomic_DNA"/>
</dbReference>
<dbReference type="AlphaFoldDB" id="A0A4C1T0C7"/>
<reference evidence="2 3" key="1">
    <citation type="journal article" date="2019" name="Commun. Biol.">
        <title>The bagworm genome reveals a unique fibroin gene that provides high tensile strength.</title>
        <authorList>
            <person name="Kono N."/>
            <person name="Nakamura H."/>
            <person name="Ohtoshi R."/>
            <person name="Tomita M."/>
            <person name="Numata K."/>
            <person name="Arakawa K."/>
        </authorList>
    </citation>
    <scope>NUCLEOTIDE SEQUENCE [LARGE SCALE GENOMIC DNA]</scope>
</reference>
<comment type="caution">
    <text evidence="2">The sequence shown here is derived from an EMBL/GenBank/DDBJ whole genome shotgun (WGS) entry which is preliminary data.</text>
</comment>
<sequence>MRPQLLRTAARKMQSPSLTKECERTAGRGRETLQLHQAKRKEEFTAKETTRREPPKPFTPLVMPAPARPPLGEDITTIMSILQVVRSAEVSDLAAKFRKAKHGVDRLKIILDNQDLINRCPYQPHQTVVESTSESPSNSDPEHLADVTNDRIKMHLCVRAGISPCENRNVRPTCKVKERNKTNVIIQLQRPVMTYASPLLMTT</sequence>
<feature type="compositionally biased region" description="Basic and acidic residues" evidence="1">
    <location>
        <begin position="20"/>
        <end position="33"/>
    </location>
</feature>
<keyword evidence="3" id="KW-1185">Reference proteome</keyword>
<proteinExistence type="predicted"/>
<evidence type="ECO:0000313" key="3">
    <source>
        <dbReference type="Proteomes" id="UP000299102"/>
    </source>
</evidence>
<accession>A0A4C1T0C7</accession>
<gene>
    <name evidence="2" type="ORF">EVAR_91025_1</name>
</gene>
<protein>
    <submittedName>
        <fullName evidence="2">Uncharacterized protein</fullName>
    </submittedName>
</protein>
<name>A0A4C1T0C7_EUMVA</name>
<organism evidence="2 3">
    <name type="scientific">Eumeta variegata</name>
    <name type="common">Bagworm moth</name>
    <name type="synonym">Eumeta japonica</name>
    <dbReference type="NCBI Taxonomy" id="151549"/>
    <lineage>
        <taxon>Eukaryota</taxon>
        <taxon>Metazoa</taxon>
        <taxon>Ecdysozoa</taxon>
        <taxon>Arthropoda</taxon>
        <taxon>Hexapoda</taxon>
        <taxon>Insecta</taxon>
        <taxon>Pterygota</taxon>
        <taxon>Neoptera</taxon>
        <taxon>Endopterygota</taxon>
        <taxon>Lepidoptera</taxon>
        <taxon>Glossata</taxon>
        <taxon>Ditrysia</taxon>
        <taxon>Tineoidea</taxon>
        <taxon>Psychidae</taxon>
        <taxon>Oiketicinae</taxon>
        <taxon>Eumeta</taxon>
    </lineage>
</organism>
<evidence type="ECO:0000313" key="2">
    <source>
        <dbReference type="EMBL" id="GBP07973.1"/>
    </source>
</evidence>
<evidence type="ECO:0000256" key="1">
    <source>
        <dbReference type="SAM" id="MobiDB-lite"/>
    </source>
</evidence>
<dbReference type="Proteomes" id="UP000299102">
    <property type="component" value="Unassembled WGS sequence"/>
</dbReference>
<feature type="region of interest" description="Disordered" evidence="1">
    <location>
        <begin position="1"/>
        <end position="67"/>
    </location>
</feature>
<feature type="compositionally biased region" description="Basic and acidic residues" evidence="1">
    <location>
        <begin position="40"/>
        <end position="55"/>
    </location>
</feature>